<dbReference type="PROSITE" id="PS01124">
    <property type="entry name" value="HTH_ARAC_FAMILY_2"/>
    <property type="match status" value="1"/>
</dbReference>
<dbReference type="PANTHER" id="PTHR43280:SF32">
    <property type="entry name" value="TRANSCRIPTIONAL REGULATORY PROTEIN"/>
    <property type="match status" value="1"/>
</dbReference>
<evidence type="ECO:0000256" key="1">
    <source>
        <dbReference type="ARBA" id="ARBA00023015"/>
    </source>
</evidence>
<keyword evidence="3" id="KW-0804">Transcription</keyword>
<evidence type="ECO:0000256" key="2">
    <source>
        <dbReference type="ARBA" id="ARBA00023125"/>
    </source>
</evidence>
<gene>
    <name evidence="5" type="ORF">JKG61_00120</name>
</gene>
<dbReference type="InterPro" id="IPR018060">
    <property type="entry name" value="HTH_AraC"/>
</dbReference>
<dbReference type="EMBL" id="JAERTY010000001">
    <property type="protein sequence ID" value="MBL1407144.1"/>
    <property type="molecule type" value="Genomic_DNA"/>
</dbReference>
<feature type="domain" description="HTH araC/xylS-type" evidence="4">
    <location>
        <begin position="175"/>
        <end position="273"/>
    </location>
</feature>
<comment type="caution">
    <text evidence="5">The sequence shown here is derived from an EMBL/GenBank/DDBJ whole genome shotgun (WGS) entry which is preliminary data.</text>
</comment>
<name>A0ABS1QXX5_9SPHI</name>
<sequence length="281" mass="33000">MQDIDNLQKSITVGTLHTKAAPFVYQSSLYQILLFDQEAIVQIDFIPYVIPPQSILFLSPYQHLSFTGDITVQTQRLRFHGDYYCIEYHKKEVACNGILFNNIYVQPYVTVPLPLFHQIEEIFLKIENEIKPIYQHSDAIIKAYLQLILALCSKEKKSIMKDFLPLELQDNTLAYQFQRELERAFRQQKTVVYYADQAHLSVDRFSKKIKQQLGKPPSTLIQERTILEAKKMLHLTYLPIKEIAEQLHFHDEHYFSRYFKKHVGISPSQYREQVGISIVAK</sequence>
<dbReference type="InterPro" id="IPR009057">
    <property type="entry name" value="Homeodomain-like_sf"/>
</dbReference>
<evidence type="ECO:0000259" key="4">
    <source>
        <dbReference type="PROSITE" id="PS01124"/>
    </source>
</evidence>
<keyword evidence="6" id="KW-1185">Reference proteome</keyword>
<dbReference type="Gene3D" id="1.10.10.60">
    <property type="entry name" value="Homeodomain-like"/>
    <property type="match status" value="1"/>
</dbReference>
<protein>
    <submittedName>
        <fullName evidence="5">AraC family transcriptional regulator</fullName>
    </submittedName>
</protein>
<evidence type="ECO:0000313" key="6">
    <source>
        <dbReference type="Proteomes" id="UP000625283"/>
    </source>
</evidence>
<dbReference type="Proteomes" id="UP000625283">
    <property type="component" value="Unassembled WGS sequence"/>
</dbReference>
<proteinExistence type="predicted"/>
<dbReference type="Pfam" id="PF12833">
    <property type="entry name" value="HTH_18"/>
    <property type="match status" value="1"/>
</dbReference>
<keyword evidence="1" id="KW-0805">Transcription regulation</keyword>
<dbReference type="RefSeq" id="WP_202100969.1">
    <property type="nucleotide sequence ID" value="NZ_JAERTY010000001.1"/>
</dbReference>
<dbReference type="PANTHER" id="PTHR43280">
    <property type="entry name" value="ARAC-FAMILY TRANSCRIPTIONAL REGULATOR"/>
    <property type="match status" value="1"/>
</dbReference>
<evidence type="ECO:0000256" key="3">
    <source>
        <dbReference type="ARBA" id="ARBA00023163"/>
    </source>
</evidence>
<dbReference type="SMART" id="SM00342">
    <property type="entry name" value="HTH_ARAC"/>
    <property type="match status" value="1"/>
</dbReference>
<evidence type="ECO:0000313" key="5">
    <source>
        <dbReference type="EMBL" id="MBL1407144.1"/>
    </source>
</evidence>
<keyword evidence="2" id="KW-0238">DNA-binding</keyword>
<accession>A0ABS1QXX5</accession>
<dbReference type="PRINTS" id="PR00032">
    <property type="entry name" value="HTHARAC"/>
</dbReference>
<dbReference type="InterPro" id="IPR020449">
    <property type="entry name" value="Tscrpt_reg_AraC-type_HTH"/>
</dbReference>
<reference evidence="5 6" key="1">
    <citation type="submission" date="2021-01" db="EMBL/GenBank/DDBJ databases">
        <title>C459-1 draft genome sequence.</title>
        <authorList>
            <person name="Zhang X.-F."/>
        </authorList>
    </citation>
    <scope>NUCLEOTIDE SEQUENCE [LARGE SCALE GENOMIC DNA]</scope>
    <source>
        <strain evidence="6">C459-1</strain>
    </source>
</reference>
<dbReference type="SUPFAM" id="SSF46689">
    <property type="entry name" value="Homeodomain-like"/>
    <property type="match status" value="1"/>
</dbReference>
<organism evidence="5 6">
    <name type="scientific">Sphingobacterium faecale</name>
    <dbReference type="NCBI Taxonomy" id="2803775"/>
    <lineage>
        <taxon>Bacteria</taxon>
        <taxon>Pseudomonadati</taxon>
        <taxon>Bacteroidota</taxon>
        <taxon>Sphingobacteriia</taxon>
        <taxon>Sphingobacteriales</taxon>
        <taxon>Sphingobacteriaceae</taxon>
        <taxon>Sphingobacterium</taxon>
    </lineage>
</organism>